<dbReference type="Proteomes" id="UP000314294">
    <property type="component" value="Unassembled WGS sequence"/>
</dbReference>
<accession>A0A4Z2I5G2</accession>
<evidence type="ECO:0000256" key="1">
    <source>
        <dbReference type="SAM" id="MobiDB-lite"/>
    </source>
</evidence>
<feature type="region of interest" description="Disordered" evidence="1">
    <location>
        <begin position="1"/>
        <end position="97"/>
    </location>
</feature>
<reference evidence="2 3" key="1">
    <citation type="submission" date="2019-03" db="EMBL/GenBank/DDBJ databases">
        <title>First draft genome of Liparis tanakae, snailfish: a comprehensive survey of snailfish specific genes.</title>
        <authorList>
            <person name="Kim W."/>
            <person name="Song I."/>
            <person name="Jeong J.-H."/>
            <person name="Kim D."/>
            <person name="Kim S."/>
            <person name="Ryu S."/>
            <person name="Song J.Y."/>
            <person name="Lee S.K."/>
        </authorList>
    </citation>
    <scope>NUCLEOTIDE SEQUENCE [LARGE SCALE GENOMIC DNA]</scope>
    <source>
        <tissue evidence="2">Muscle</tissue>
    </source>
</reference>
<gene>
    <name evidence="2" type="ORF">EYF80_017151</name>
</gene>
<organism evidence="2 3">
    <name type="scientific">Liparis tanakae</name>
    <name type="common">Tanaka's snailfish</name>
    <dbReference type="NCBI Taxonomy" id="230148"/>
    <lineage>
        <taxon>Eukaryota</taxon>
        <taxon>Metazoa</taxon>
        <taxon>Chordata</taxon>
        <taxon>Craniata</taxon>
        <taxon>Vertebrata</taxon>
        <taxon>Euteleostomi</taxon>
        <taxon>Actinopterygii</taxon>
        <taxon>Neopterygii</taxon>
        <taxon>Teleostei</taxon>
        <taxon>Neoteleostei</taxon>
        <taxon>Acanthomorphata</taxon>
        <taxon>Eupercaria</taxon>
        <taxon>Perciformes</taxon>
        <taxon>Cottioidei</taxon>
        <taxon>Cottales</taxon>
        <taxon>Liparidae</taxon>
        <taxon>Liparis</taxon>
    </lineage>
</organism>
<proteinExistence type="predicted"/>
<dbReference type="EMBL" id="SRLO01000135">
    <property type="protein sequence ID" value="TNN72544.1"/>
    <property type="molecule type" value="Genomic_DNA"/>
</dbReference>
<feature type="compositionally biased region" description="Basic and acidic residues" evidence="1">
    <location>
        <begin position="36"/>
        <end position="63"/>
    </location>
</feature>
<feature type="compositionally biased region" description="Low complexity" evidence="1">
    <location>
        <begin position="68"/>
        <end position="84"/>
    </location>
</feature>
<keyword evidence="3" id="KW-1185">Reference proteome</keyword>
<dbReference type="AlphaFoldDB" id="A0A4Z2I5G2"/>
<name>A0A4Z2I5G2_9TELE</name>
<feature type="compositionally biased region" description="Polar residues" evidence="1">
    <location>
        <begin position="85"/>
        <end position="97"/>
    </location>
</feature>
<evidence type="ECO:0000313" key="3">
    <source>
        <dbReference type="Proteomes" id="UP000314294"/>
    </source>
</evidence>
<sequence>MEKGAALQGFPAEGEPAVRARAGPTSPTRSGGGDACRGREEAAGDGYDHDDHPHHHTAGEDQPHTSCSTGSGSRGRAAWRYRGSQGRTQKASKQSPD</sequence>
<evidence type="ECO:0000313" key="2">
    <source>
        <dbReference type="EMBL" id="TNN72544.1"/>
    </source>
</evidence>
<comment type="caution">
    <text evidence="2">The sequence shown here is derived from an EMBL/GenBank/DDBJ whole genome shotgun (WGS) entry which is preliminary data.</text>
</comment>
<protein>
    <submittedName>
        <fullName evidence="2">Uncharacterized protein</fullName>
    </submittedName>
</protein>